<keyword evidence="2" id="KW-1185">Reference proteome</keyword>
<dbReference type="KEGG" id="cqn:G7Y29_00035"/>
<evidence type="ECO:0000313" key="2">
    <source>
        <dbReference type="Proteomes" id="UP000594586"/>
    </source>
</evidence>
<reference evidence="1 2" key="1">
    <citation type="submission" date="2020-11" db="EMBL/GenBank/DDBJ databases">
        <title>Corynebacterium sp. MC1420.</title>
        <authorList>
            <person name="Zhou J."/>
        </authorList>
    </citation>
    <scope>NUCLEOTIDE SEQUENCE [LARGE SCALE GENOMIC DNA]</scope>
    <source>
        <strain evidence="1 2">MC1420</strain>
    </source>
</reference>
<dbReference type="Pfam" id="PF21893">
    <property type="entry name" value="DUF6918"/>
    <property type="match status" value="1"/>
</dbReference>
<accession>A0A7T0KMD0</accession>
<organism evidence="1 2">
    <name type="scientific">Corynebacterium qintianiae</name>
    <dbReference type="NCBI Taxonomy" id="2709392"/>
    <lineage>
        <taxon>Bacteria</taxon>
        <taxon>Bacillati</taxon>
        <taxon>Actinomycetota</taxon>
        <taxon>Actinomycetes</taxon>
        <taxon>Mycobacteriales</taxon>
        <taxon>Corynebacteriaceae</taxon>
        <taxon>Corynebacterium</taxon>
    </lineage>
</organism>
<dbReference type="AlphaFoldDB" id="A0A7T0KMD0"/>
<gene>
    <name evidence="1" type="ORF">G7Y29_00035</name>
</gene>
<dbReference type="Proteomes" id="UP000594586">
    <property type="component" value="Chromosome"/>
</dbReference>
<dbReference type="InterPro" id="IPR054211">
    <property type="entry name" value="DUF6918"/>
</dbReference>
<dbReference type="EMBL" id="CP064955">
    <property type="protein sequence ID" value="QPK83270.1"/>
    <property type="molecule type" value="Genomic_DNA"/>
</dbReference>
<name>A0A7T0KMD0_9CORY</name>
<proteinExistence type="predicted"/>
<evidence type="ECO:0000313" key="1">
    <source>
        <dbReference type="EMBL" id="QPK83270.1"/>
    </source>
</evidence>
<sequence>MLGAMSDLSKLLDDTVRPTVVKDLSDLVDRTVAAQSGLTGMAIKSAVAAAKKADGDVVSKSINRFLPDIVDSLAPHWNDYDAEQSAGFGNFLASRQDDVTNDVLTLGDRFAQQGPAAVQKVYSSLRGKTGKIIAPALPEFGDIVERHAK</sequence>
<protein>
    <submittedName>
        <fullName evidence="1">Uncharacterized protein</fullName>
    </submittedName>
</protein>